<reference evidence="6" key="2">
    <citation type="submission" date="2023-06" db="EMBL/GenBank/DDBJ databases">
        <authorList>
            <person name="Ma L."/>
            <person name="Liu K.-W."/>
            <person name="Li Z."/>
            <person name="Hsiao Y.-Y."/>
            <person name="Qi Y."/>
            <person name="Fu T."/>
            <person name="Tang G."/>
            <person name="Zhang D."/>
            <person name="Sun W.-H."/>
            <person name="Liu D.-K."/>
            <person name="Li Y."/>
            <person name="Chen G.-Z."/>
            <person name="Liu X.-D."/>
            <person name="Liao X.-Y."/>
            <person name="Jiang Y.-T."/>
            <person name="Yu X."/>
            <person name="Hao Y."/>
            <person name="Huang J."/>
            <person name="Zhao X.-W."/>
            <person name="Ke S."/>
            <person name="Chen Y.-Y."/>
            <person name="Wu W.-L."/>
            <person name="Hsu J.-L."/>
            <person name="Lin Y.-F."/>
            <person name="Huang M.-D."/>
            <person name="Li C.-Y."/>
            <person name="Huang L."/>
            <person name="Wang Z.-W."/>
            <person name="Zhao X."/>
            <person name="Zhong W.-Y."/>
            <person name="Peng D.-H."/>
            <person name="Ahmad S."/>
            <person name="Lan S."/>
            <person name="Zhang J.-S."/>
            <person name="Tsai W.-C."/>
            <person name="Van De Peer Y."/>
            <person name="Liu Z.-J."/>
        </authorList>
    </citation>
    <scope>NUCLEOTIDE SEQUENCE</scope>
    <source>
        <strain evidence="6">SCP</strain>
        <tissue evidence="6">Leaves</tissue>
    </source>
</reference>
<dbReference type="Pfam" id="PF01980">
    <property type="entry name" value="TrmO_N"/>
    <property type="match status" value="1"/>
</dbReference>
<dbReference type="PROSITE" id="PS51668">
    <property type="entry name" value="TSAA_2"/>
    <property type="match status" value="1"/>
</dbReference>
<dbReference type="FunFam" id="2.40.30.70:FF:000003">
    <property type="entry name" value="tRNA (Adenine(37)-N6)-methyltransferase isoform A"/>
    <property type="match status" value="1"/>
</dbReference>
<feature type="region of interest" description="Disordered" evidence="3">
    <location>
        <begin position="311"/>
        <end position="349"/>
    </location>
</feature>
<organism evidence="6 7">
    <name type="scientific">Acorus gramineus</name>
    <name type="common">Dwarf sweet flag</name>
    <dbReference type="NCBI Taxonomy" id="55184"/>
    <lineage>
        <taxon>Eukaryota</taxon>
        <taxon>Viridiplantae</taxon>
        <taxon>Streptophyta</taxon>
        <taxon>Embryophyta</taxon>
        <taxon>Tracheophyta</taxon>
        <taxon>Spermatophyta</taxon>
        <taxon>Magnoliopsida</taxon>
        <taxon>Liliopsida</taxon>
        <taxon>Acoraceae</taxon>
        <taxon>Acorus</taxon>
    </lineage>
</organism>
<keyword evidence="4" id="KW-0812">Transmembrane</keyword>
<name>A0AAV9BIR0_ACOGR</name>
<dbReference type="Gene3D" id="2.40.30.70">
    <property type="entry name" value="YaeB-like"/>
    <property type="match status" value="1"/>
</dbReference>
<keyword evidence="4" id="KW-1133">Transmembrane helix</keyword>
<sequence length="399" mass="43938">MATSEATKWPKFAVSVLAALSSSLLLSFIVSRRKTKGLIERVRELEASLEASVKNCSAERRGRIRAQQALRKALPRNGTEETKGNSYPMVPIGTVRSCFSTRNGTPRQPVLAPLARACLVLDVSRVPAEALEGLAEYSHCWILYIFHLNTDLDKLWSQPSRSKFKAKVRVPILQGGKMGVLATRSPHRPCPIGLTVAKVEAVDGHAILLSGVDLVDGTPVLDIKPYLPYSDSIQEATIPKWVVDDRSLVVSSVNFSLDFTSSLANCWVEAEKYSLYASPMEFQSLIRQVLSWDIRSLSQRTRPHQAIMENLTNGYTNSNNTSASDNNPDTEIDEGISSGSSSQKASLPPPGDITYHLILEGIDISYRIDGDSNVVVEKAMLTSSVKNDSRSRSNYAWKK</sequence>
<evidence type="ECO:0000313" key="6">
    <source>
        <dbReference type="EMBL" id="KAK1276019.1"/>
    </source>
</evidence>
<dbReference type="SUPFAM" id="SSF118196">
    <property type="entry name" value="YaeB-like"/>
    <property type="match status" value="1"/>
</dbReference>
<accession>A0AAV9BIR0</accession>
<comment type="similarity">
    <text evidence="2">Belongs to the tRNA methyltransferase O family.</text>
</comment>
<proteinExistence type="inferred from homology"/>
<dbReference type="PANTHER" id="PTHR12818">
    <property type="entry name" value="TRNA (ADENINE(37)-N6)-METHYLTRANSFERASE"/>
    <property type="match status" value="1"/>
</dbReference>
<keyword evidence="4" id="KW-0472">Membrane</keyword>
<dbReference type="EMBL" id="JAUJYN010000003">
    <property type="protein sequence ID" value="KAK1276019.1"/>
    <property type="molecule type" value="Genomic_DNA"/>
</dbReference>
<keyword evidence="1" id="KW-0949">S-adenosyl-L-methionine</keyword>
<evidence type="ECO:0000259" key="5">
    <source>
        <dbReference type="PROSITE" id="PS51668"/>
    </source>
</evidence>
<evidence type="ECO:0000256" key="3">
    <source>
        <dbReference type="SAM" id="MobiDB-lite"/>
    </source>
</evidence>
<dbReference type="InterPro" id="IPR023370">
    <property type="entry name" value="TrmO-like_N"/>
</dbReference>
<evidence type="ECO:0000256" key="2">
    <source>
        <dbReference type="ARBA" id="ARBA00033753"/>
    </source>
</evidence>
<comment type="caution">
    <text evidence="6">The sequence shown here is derived from an EMBL/GenBank/DDBJ whole genome shotgun (WGS) entry which is preliminary data.</text>
</comment>
<dbReference type="CDD" id="cd09281">
    <property type="entry name" value="UPF0066"/>
    <property type="match status" value="1"/>
</dbReference>
<keyword evidence="7" id="KW-1185">Reference proteome</keyword>
<evidence type="ECO:0000256" key="4">
    <source>
        <dbReference type="SAM" id="Phobius"/>
    </source>
</evidence>
<dbReference type="InterPro" id="IPR036413">
    <property type="entry name" value="YaeB-like_sf"/>
</dbReference>
<gene>
    <name evidence="6" type="ORF">QJS04_geneDACA003973</name>
</gene>
<dbReference type="NCBIfam" id="TIGR00104">
    <property type="entry name" value="tRNA_TsaA"/>
    <property type="match status" value="1"/>
</dbReference>
<dbReference type="Proteomes" id="UP001179952">
    <property type="component" value="Unassembled WGS sequence"/>
</dbReference>
<dbReference type="AlphaFoldDB" id="A0AAV9BIR0"/>
<reference evidence="6" key="1">
    <citation type="journal article" date="2023" name="Nat. Commun.">
        <title>Diploid and tetraploid genomes of Acorus and the evolution of monocots.</title>
        <authorList>
            <person name="Ma L."/>
            <person name="Liu K.W."/>
            <person name="Li Z."/>
            <person name="Hsiao Y.Y."/>
            <person name="Qi Y."/>
            <person name="Fu T."/>
            <person name="Tang G.D."/>
            <person name="Zhang D."/>
            <person name="Sun W.H."/>
            <person name="Liu D.K."/>
            <person name="Li Y."/>
            <person name="Chen G.Z."/>
            <person name="Liu X.D."/>
            <person name="Liao X.Y."/>
            <person name="Jiang Y.T."/>
            <person name="Yu X."/>
            <person name="Hao Y."/>
            <person name="Huang J."/>
            <person name="Zhao X.W."/>
            <person name="Ke S."/>
            <person name="Chen Y.Y."/>
            <person name="Wu W.L."/>
            <person name="Hsu J.L."/>
            <person name="Lin Y.F."/>
            <person name="Huang M.D."/>
            <person name="Li C.Y."/>
            <person name="Huang L."/>
            <person name="Wang Z.W."/>
            <person name="Zhao X."/>
            <person name="Zhong W.Y."/>
            <person name="Peng D.H."/>
            <person name="Ahmad S."/>
            <person name="Lan S."/>
            <person name="Zhang J.S."/>
            <person name="Tsai W.C."/>
            <person name="Van de Peer Y."/>
            <person name="Liu Z.J."/>
        </authorList>
    </citation>
    <scope>NUCLEOTIDE SEQUENCE</scope>
    <source>
        <strain evidence="6">SCP</strain>
    </source>
</reference>
<feature type="compositionally biased region" description="Low complexity" evidence="3">
    <location>
        <begin position="316"/>
        <end position="327"/>
    </location>
</feature>
<evidence type="ECO:0000256" key="1">
    <source>
        <dbReference type="ARBA" id="ARBA00022691"/>
    </source>
</evidence>
<dbReference type="PANTHER" id="PTHR12818:SF0">
    <property type="entry name" value="TRNA (ADENINE(37)-N6)-METHYLTRANSFERASE"/>
    <property type="match status" value="1"/>
</dbReference>
<dbReference type="InterPro" id="IPR040372">
    <property type="entry name" value="YaeB-like"/>
</dbReference>
<feature type="domain" description="TsaA-like" evidence="5">
    <location>
        <begin position="89"/>
        <end position="235"/>
    </location>
</feature>
<evidence type="ECO:0000313" key="7">
    <source>
        <dbReference type="Proteomes" id="UP001179952"/>
    </source>
</evidence>
<dbReference type="InterPro" id="IPR036414">
    <property type="entry name" value="YaeB_N_sf"/>
</dbReference>
<feature type="transmembrane region" description="Helical" evidence="4">
    <location>
        <begin position="12"/>
        <end position="31"/>
    </location>
</feature>
<protein>
    <recommendedName>
        <fullName evidence="5">TsaA-like domain-containing protein</fullName>
    </recommendedName>
</protein>